<organism evidence="1">
    <name type="scientific">Timema shepardi</name>
    <name type="common">Walking stick</name>
    <dbReference type="NCBI Taxonomy" id="629360"/>
    <lineage>
        <taxon>Eukaryota</taxon>
        <taxon>Metazoa</taxon>
        <taxon>Ecdysozoa</taxon>
        <taxon>Arthropoda</taxon>
        <taxon>Hexapoda</taxon>
        <taxon>Insecta</taxon>
        <taxon>Pterygota</taxon>
        <taxon>Neoptera</taxon>
        <taxon>Polyneoptera</taxon>
        <taxon>Phasmatodea</taxon>
        <taxon>Timematodea</taxon>
        <taxon>Timematoidea</taxon>
        <taxon>Timematidae</taxon>
        <taxon>Timema</taxon>
    </lineage>
</organism>
<dbReference type="EMBL" id="OC006840">
    <property type="protein sequence ID" value="CAD7266346.1"/>
    <property type="molecule type" value="Genomic_DNA"/>
</dbReference>
<proteinExistence type="predicted"/>
<reference evidence="1" key="1">
    <citation type="submission" date="2020-11" db="EMBL/GenBank/DDBJ databases">
        <authorList>
            <person name="Tran Van P."/>
        </authorList>
    </citation>
    <scope>NUCLEOTIDE SEQUENCE</scope>
</reference>
<evidence type="ECO:0000313" key="1">
    <source>
        <dbReference type="EMBL" id="CAD7266346.1"/>
    </source>
</evidence>
<sequence>MSKFSQNLTITRCTILQPTPTKLPSQLNDSRVTIIVANLRTATPYLGFSQQHYVEAMLCQETFELSLLPRDSVSVPECDRELLEHWWSSIRVYYHRDQVEYDILHDQNETESHATQHILESNNEAVVHYIIKPETPSIVPASGVCGEIELKEELCFDESSIIVEQDEPLIKTQGNDAKR</sequence>
<name>A0A7R9B4Q6_TIMSH</name>
<dbReference type="AlphaFoldDB" id="A0A7R9B4Q6"/>
<gene>
    <name evidence="1" type="ORF">TSIB3V08_LOCUS10365</name>
</gene>
<accession>A0A7R9B4Q6</accession>
<protein>
    <submittedName>
        <fullName evidence="1">Uncharacterized protein</fullName>
    </submittedName>
</protein>